<keyword evidence="8" id="KW-0206">Cytoskeleton</keyword>
<keyword evidence="12" id="KW-1185">Reference proteome</keyword>
<comment type="subcellular location">
    <subcellularLocation>
        <location evidence="1">Cytoplasm</location>
        <location evidence="1">Cytoskeleton</location>
        <location evidence="1">Spindle</location>
    </subcellularLocation>
</comment>
<dbReference type="GO" id="GO:0031023">
    <property type="term" value="P:microtubule organizing center organization"/>
    <property type="evidence" value="ECO:0007669"/>
    <property type="project" value="TreeGrafter"/>
</dbReference>
<sequence>MNGIHDMSDEEFVPFLHSLGVETYKKSFEWMLNDREFASVLRWLHNNLDHNNALTAREECRFIDIEKKGQLLSPEDLEASILNIQEQYQGICLPGDKEGKEDVEMEIKMMQEQLHVLEKQERVLADLKRQNEQVKEELSLEVSKLNSAYQQYKEDESAAGEECLSLAKEVETITNGVIDVISDALEMYGNCHCDKETAKKFFTFGPFETYRQSQLLFRSHFDLYASKKFMKRQNDTTSDEELRSALVEAKSMEERLSEAMCSYIQSKAELCGEQAKVSLVANYKDVHPSQITSCLMEAQSAVDLLEQEEAILYQQLHGAVKQLVEERTSLAVETTACCALAVRQQVHADLSQLLSACQAALLLDRGVYLALRRELRALEELLQLAAQLRGYVAAEAQAVCCRMDSMNEICAEHDACEMKLQSSDILLESLFHILGVQGNNDPNALVKLYSELENRVKDLQEAVADGYKKKETLSDDFKSSTQSLRATLWDGCTTQPRAWDRAAAALTHALKQHMDTVDKRVVEASNRFTTVKNGDKQCYRKLWQWFLTDPARLLSALKNANCKVFP</sequence>
<reference evidence="13" key="1">
    <citation type="submission" date="2025-08" db="UniProtKB">
        <authorList>
            <consortium name="RefSeq"/>
        </authorList>
    </citation>
    <scope>IDENTIFICATION</scope>
</reference>
<dbReference type="OrthoDB" id="8187957at2759"/>
<accession>A0A7E5WGL1</accession>
<dbReference type="Proteomes" id="UP000322000">
    <property type="component" value="Chromosome 2"/>
</dbReference>
<dbReference type="GO" id="GO:0051225">
    <property type="term" value="P:spindle assembly"/>
    <property type="evidence" value="ECO:0007669"/>
    <property type="project" value="InterPro"/>
</dbReference>
<dbReference type="InParanoid" id="A0A7E5WGL1"/>
<protein>
    <submittedName>
        <fullName evidence="13">Augmin complex subunit dgt3</fullName>
    </submittedName>
</protein>
<evidence type="ECO:0000259" key="11">
    <source>
        <dbReference type="Pfam" id="PF14932"/>
    </source>
</evidence>
<comment type="similarity">
    <text evidence="2">Belongs to the HAUS3 family.</text>
</comment>
<feature type="coiled-coil region" evidence="10">
    <location>
        <begin position="100"/>
        <end position="155"/>
    </location>
</feature>
<keyword evidence="3" id="KW-0963">Cytoplasm</keyword>
<dbReference type="GO" id="GO:0005815">
    <property type="term" value="C:microtubule organizing center"/>
    <property type="evidence" value="ECO:0007669"/>
    <property type="project" value="TreeGrafter"/>
</dbReference>
<evidence type="ECO:0000256" key="1">
    <source>
        <dbReference type="ARBA" id="ARBA00004186"/>
    </source>
</evidence>
<dbReference type="GO" id="GO:0070652">
    <property type="term" value="C:HAUS complex"/>
    <property type="evidence" value="ECO:0007669"/>
    <property type="project" value="InterPro"/>
</dbReference>
<dbReference type="AlphaFoldDB" id="A0A7E5WGL1"/>
<dbReference type="Pfam" id="PF14932">
    <property type="entry name" value="HAUS-augmin3"/>
    <property type="match status" value="1"/>
</dbReference>
<dbReference type="InterPro" id="IPR032733">
    <property type="entry name" value="HAUS3_N"/>
</dbReference>
<evidence type="ECO:0000256" key="3">
    <source>
        <dbReference type="ARBA" id="ARBA00022490"/>
    </source>
</evidence>
<dbReference type="GO" id="GO:0072686">
    <property type="term" value="C:mitotic spindle"/>
    <property type="evidence" value="ECO:0007669"/>
    <property type="project" value="TreeGrafter"/>
</dbReference>
<evidence type="ECO:0000256" key="7">
    <source>
        <dbReference type="ARBA" id="ARBA00023054"/>
    </source>
</evidence>
<evidence type="ECO:0000256" key="10">
    <source>
        <dbReference type="SAM" id="Coils"/>
    </source>
</evidence>
<feature type="domain" description="HAUS augmin-like complex subunit 3 N-terminal" evidence="11">
    <location>
        <begin position="30"/>
        <end position="258"/>
    </location>
</feature>
<evidence type="ECO:0000256" key="8">
    <source>
        <dbReference type="ARBA" id="ARBA00023212"/>
    </source>
</evidence>
<evidence type="ECO:0000256" key="2">
    <source>
        <dbReference type="ARBA" id="ARBA00009645"/>
    </source>
</evidence>
<evidence type="ECO:0000256" key="9">
    <source>
        <dbReference type="ARBA" id="ARBA00023306"/>
    </source>
</evidence>
<dbReference type="PANTHER" id="PTHR19378">
    <property type="entry name" value="GOLGIN- RELATED"/>
    <property type="match status" value="1"/>
</dbReference>
<evidence type="ECO:0000256" key="6">
    <source>
        <dbReference type="ARBA" id="ARBA00022776"/>
    </source>
</evidence>
<dbReference type="RefSeq" id="XP_026739850.1">
    <property type="nucleotide sequence ID" value="XM_026884049.1"/>
</dbReference>
<dbReference type="CTD" id="37377"/>
<keyword evidence="5" id="KW-0493">Microtubule</keyword>
<keyword evidence="9" id="KW-0131">Cell cycle</keyword>
<dbReference type="InterPro" id="IPR026206">
    <property type="entry name" value="HAUS3"/>
</dbReference>
<dbReference type="KEGG" id="tnl:113502465"/>
<dbReference type="PANTHER" id="PTHR19378:SF0">
    <property type="entry name" value="HAUS AUGMIN-LIKE COMPLEX SUBUNIT 3"/>
    <property type="match status" value="1"/>
</dbReference>
<evidence type="ECO:0000313" key="13">
    <source>
        <dbReference type="RefSeq" id="XP_026739850.1"/>
    </source>
</evidence>
<keyword evidence="4" id="KW-0132">Cell division</keyword>
<keyword evidence="6" id="KW-0498">Mitosis</keyword>
<organism evidence="12 13">
    <name type="scientific">Trichoplusia ni</name>
    <name type="common">Cabbage looper</name>
    <dbReference type="NCBI Taxonomy" id="7111"/>
    <lineage>
        <taxon>Eukaryota</taxon>
        <taxon>Metazoa</taxon>
        <taxon>Ecdysozoa</taxon>
        <taxon>Arthropoda</taxon>
        <taxon>Hexapoda</taxon>
        <taxon>Insecta</taxon>
        <taxon>Pterygota</taxon>
        <taxon>Neoptera</taxon>
        <taxon>Endopterygota</taxon>
        <taxon>Lepidoptera</taxon>
        <taxon>Glossata</taxon>
        <taxon>Ditrysia</taxon>
        <taxon>Noctuoidea</taxon>
        <taxon>Noctuidae</taxon>
        <taxon>Plusiinae</taxon>
        <taxon>Trichoplusia</taxon>
    </lineage>
</organism>
<dbReference type="GO" id="GO:0051301">
    <property type="term" value="P:cell division"/>
    <property type="evidence" value="ECO:0007669"/>
    <property type="project" value="UniProtKB-KW"/>
</dbReference>
<dbReference type="GeneID" id="113502465"/>
<evidence type="ECO:0000256" key="4">
    <source>
        <dbReference type="ARBA" id="ARBA00022618"/>
    </source>
</evidence>
<dbReference type="GO" id="GO:0005874">
    <property type="term" value="C:microtubule"/>
    <property type="evidence" value="ECO:0007669"/>
    <property type="project" value="UniProtKB-KW"/>
</dbReference>
<dbReference type="FunCoup" id="A0A7E5WGL1">
    <property type="interactions" value="46"/>
</dbReference>
<keyword evidence="7 10" id="KW-0175">Coiled coil</keyword>
<gene>
    <name evidence="13" type="primary">LOC113502465</name>
</gene>
<name>A0A7E5WGL1_TRINI</name>
<evidence type="ECO:0000256" key="5">
    <source>
        <dbReference type="ARBA" id="ARBA00022701"/>
    </source>
</evidence>
<proteinExistence type="inferred from homology"/>
<evidence type="ECO:0000313" key="12">
    <source>
        <dbReference type="Proteomes" id="UP000322000"/>
    </source>
</evidence>